<evidence type="ECO:0000259" key="1">
    <source>
        <dbReference type="Pfam" id="PF00535"/>
    </source>
</evidence>
<sequence length="1123" mass="125027">MAEKMKKILISADALDSFNEQSSYIVTAIGALIAAGYQTELATWRCSHGVQQALARYRQAGQLQLTLGEREQPEEEYHAVLVFKGYLSAALITQLEQNTLQTRFIFHHFGYSRLCETELDSALENQLASQVFAWTPWVAECLLAEGIDPARLQTLCFSLPDAPPQQAVSSRDTVTSALDDGPRQADEAQATLDARANEALPRLLAALAEPPRQIAPLSEDALRQLALHSKICIGNLEDDYNIEKWLQQRSPSVTRENILKSFLAAADNGRIGVLILDGDNDRVALERSLDSLAQQRLPAQVICVADPDGRWRHAALAPQINLLPHDNRTSLNLLAQSGALEWLLVMPAGWRLLPHALLTFAEYHLRAPQTRAFYCDEIYYQSREQQQIVLRPGCNLDLLRSFPYAGAVLSLDMRAAQAAGGSESDWAPLAHYDLAWKFIESEGMQALAAIPEVLVEAPLAFNHWKRQPALLAAAQHNLTRHYQRFGLAATVVSDEAQGICRTRYPLDESAAVTVIIPSKDNAALLKNAIESLAEHTRWRQLEIIVVDNGSTEEEAVSYLAQLRTLEPGTLRVIDYPAAFNYAAMINLAATQARGSYLLLLDNDCEVQDPAWLATLMSIAQRPEVGAVGPKLCFRDGRVQHGGYLTGIQRGVVNPFEFSAADEAGYLHYLSVTHNVSAVSGSCLLTRTALFHEAGGLDEEAFALFYADVDYCLKLQANGYVVSWTPECSVLHMGGATLLLTQEKAAAALAQEEAQQRLLAKWRHALTQDRRYHPLMAKYGEPFTVSEQMARIFPSLPGRPLPRFMAAHSGWYGCGNHRVIQPWKALEENVFTEGGLYCGAPKALEVAEMQPDAILLQLPSGVGFPDLMRQYRQQCAARIIVEYDDFLPNLPVKSALKHKFPQHIVKALRRVMEQADRVVVSTWPLAEAYADFHHDIRVAQNRLAIDQWGALMSQRRTGKKIRVGWAGGGSHTGDLEIIRPLIQALQDEVEWVFMGMKPEGVRCEFHTGVPFDLYPEKLASLNLDLALVPLEINHFNVCKSNLRLLEIGACGVPIIATRIEPYQCGLPVTLVDNRFKAWMSAIRMHLADMEMTAKMGDALRAAVHQHWMLRAEGLEEWRHAWLAE</sequence>
<dbReference type="GO" id="GO:0016740">
    <property type="term" value="F:transferase activity"/>
    <property type="evidence" value="ECO:0007669"/>
    <property type="project" value="UniProtKB-KW"/>
</dbReference>
<keyword evidence="2" id="KW-0808">Transferase</keyword>
<dbReference type="EMBL" id="VHQI01000003">
    <property type="protein sequence ID" value="TPW43039.1"/>
    <property type="molecule type" value="Genomic_DNA"/>
</dbReference>
<dbReference type="Pfam" id="PF00535">
    <property type="entry name" value="Glycos_transf_2"/>
    <property type="match status" value="1"/>
</dbReference>
<protein>
    <submittedName>
        <fullName evidence="2">Glycosyltransferase</fullName>
    </submittedName>
</protein>
<dbReference type="PANTHER" id="PTHR43179:SF7">
    <property type="entry name" value="RHAMNOSYLTRANSFERASE WBBL"/>
    <property type="match status" value="1"/>
</dbReference>
<gene>
    <name evidence="2" type="ORF">FKM52_05550</name>
</gene>
<name>A0A506VC52_9GAMM</name>
<dbReference type="SUPFAM" id="SSF53756">
    <property type="entry name" value="UDP-Glycosyltransferase/glycogen phosphorylase"/>
    <property type="match status" value="1"/>
</dbReference>
<evidence type="ECO:0000313" key="2">
    <source>
        <dbReference type="EMBL" id="TPW43039.1"/>
    </source>
</evidence>
<evidence type="ECO:0000313" key="3">
    <source>
        <dbReference type="Proteomes" id="UP000319523"/>
    </source>
</evidence>
<comment type="caution">
    <text evidence="2">The sequence shown here is derived from an EMBL/GenBank/DDBJ whole genome shotgun (WGS) entry which is preliminary data.</text>
</comment>
<keyword evidence="3" id="KW-1185">Reference proteome</keyword>
<dbReference type="SUPFAM" id="SSF53448">
    <property type="entry name" value="Nucleotide-diphospho-sugar transferases"/>
    <property type="match status" value="2"/>
</dbReference>
<feature type="domain" description="Glycosyltransferase 2-like" evidence="1">
    <location>
        <begin position="513"/>
        <end position="632"/>
    </location>
</feature>
<dbReference type="Proteomes" id="UP000319523">
    <property type="component" value="Unassembled WGS sequence"/>
</dbReference>
<accession>A0A506VC52</accession>
<dbReference type="PANTHER" id="PTHR43179">
    <property type="entry name" value="RHAMNOSYLTRANSFERASE WBBL"/>
    <property type="match status" value="1"/>
</dbReference>
<dbReference type="InterPro" id="IPR001173">
    <property type="entry name" value="Glyco_trans_2-like"/>
</dbReference>
<reference evidence="2 3" key="1">
    <citation type="submission" date="2019-06" db="EMBL/GenBank/DDBJ databases">
        <authorList>
            <person name="Yang Y."/>
        </authorList>
    </citation>
    <scope>NUCLEOTIDE SEQUENCE [LARGE SCALE GENOMIC DNA]</scope>
    <source>
        <strain evidence="2 3">BIT-26</strain>
    </source>
</reference>
<dbReference type="AlphaFoldDB" id="A0A506VC52"/>
<dbReference type="InterPro" id="IPR029044">
    <property type="entry name" value="Nucleotide-diphossugar_trans"/>
</dbReference>
<organism evidence="2 3">
    <name type="scientific">Mixta tenebrionis</name>
    <dbReference type="NCBI Taxonomy" id="2562439"/>
    <lineage>
        <taxon>Bacteria</taxon>
        <taxon>Pseudomonadati</taxon>
        <taxon>Pseudomonadota</taxon>
        <taxon>Gammaproteobacteria</taxon>
        <taxon>Enterobacterales</taxon>
        <taxon>Erwiniaceae</taxon>
        <taxon>Mixta</taxon>
    </lineage>
</organism>
<dbReference type="Gene3D" id="3.40.50.2000">
    <property type="entry name" value="Glycogen Phosphorylase B"/>
    <property type="match status" value="1"/>
</dbReference>
<dbReference type="Gene3D" id="3.90.550.10">
    <property type="entry name" value="Spore Coat Polysaccharide Biosynthesis Protein SpsA, Chain A"/>
    <property type="match status" value="1"/>
</dbReference>
<dbReference type="OrthoDB" id="9179784at2"/>
<dbReference type="CDD" id="cd04186">
    <property type="entry name" value="GT_2_like_c"/>
    <property type="match status" value="1"/>
</dbReference>
<proteinExistence type="predicted"/>